<feature type="compositionally biased region" description="Basic and acidic residues" evidence="1">
    <location>
        <begin position="65"/>
        <end position="76"/>
    </location>
</feature>
<sequence length="128" mass="13864">MAFTEHHLAQLAEIQAQRERTAVRRQEIALIRQQIAALRASQLNQVLELASAEANEEAAGSENLGTKEETTSPKEEVQKGIVPVVVADLVEGQASASEKVEEVLLIVGKEAPSTSSGLRKRAIYHQPA</sequence>
<comment type="caution">
    <text evidence="2">The sequence shown here is derived from an EMBL/GenBank/DDBJ whole genome shotgun (WGS) entry which is preliminary data.</text>
</comment>
<feature type="compositionally biased region" description="Low complexity" evidence="1">
    <location>
        <begin position="54"/>
        <end position="64"/>
    </location>
</feature>
<feature type="region of interest" description="Disordered" evidence="1">
    <location>
        <begin position="54"/>
        <end position="76"/>
    </location>
</feature>
<protein>
    <submittedName>
        <fullName evidence="2">Uncharacterized protein</fullName>
    </submittedName>
</protein>
<reference evidence="2" key="1">
    <citation type="submission" date="2020-05" db="EMBL/GenBank/DDBJ databases">
        <title>Phylogenomic resolution of chytrid fungi.</title>
        <authorList>
            <person name="Stajich J.E."/>
            <person name="Amses K."/>
            <person name="Simmons R."/>
            <person name="Seto K."/>
            <person name="Myers J."/>
            <person name="Bonds A."/>
            <person name="Quandt C.A."/>
            <person name="Barry K."/>
            <person name="Liu P."/>
            <person name="Grigoriev I."/>
            <person name="Longcore J.E."/>
            <person name="James T.Y."/>
        </authorList>
    </citation>
    <scope>NUCLEOTIDE SEQUENCE</scope>
    <source>
        <strain evidence="2">JEL0318</strain>
    </source>
</reference>
<proteinExistence type="predicted"/>
<organism evidence="2 3">
    <name type="scientific">Rhizophlyctis rosea</name>
    <dbReference type="NCBI Taxonomy" id="64517"/>
    <lineage>
        <taxon>Eukaryota</taxon>
        <taxon>Fungi</taxon>
        <taxon>Fungi incertae sedis</taxon>
        <taxon>Chytridiomycota</taxon>
        <taxon>Chytridiomycota incertae sedis</taxon>
        <taxon>Chytridiomycetes</taxon>
        <taxon>Rhizophlyctidales</taxon>
        <taxon>Rhizophlyctidaceae</taxon>
        <taxon>Rhizophlyctis</taxon>
    </lineage>
</organism>
<evidence type="ECO:0000256" key="1">
    <source>
        <dbReference type="SAM" id="MobiDB-lite"/>
    </source>
</evidence>
<dbReference type="EMBL" id="JADGJD010000165">
    <property type="protein sequence ID" value="KAJ3054006.1"/>
    <property type="molecule type" value="Genomic_DNA"/>
</dbReference>
<dbReference type="Proteomes" id="UP001212841">
    <property type="component" value="Unassembled WGS sequence"/>
</dbReference>
<gene>
    <name evidence="2" type="ORF">HK097_002883</name>
</gene>
<accession>A0AAD5SG85</accession>
<dbReference type="AlphaFoldDB" id="A0AAD5SG85"/>
<evidence type="ECO:0000313" key="2">
    <source>
        <dbReference type="EMBL" id="KAJ3054006.1"/>
    </source>
</evidence>
<keyword evidence="3" id="KW-1185">Reference proteome</keyword>
<name>A0AAD5SG85_9FUNG</name>
<evidence type="ECO:0000313" key="3">
    <source>
        <dbReference type="Proteomes" id="UP001212841"/>
    </source>
</evidence>